<dbReference type="EMBL" id="JAUSYY010000001">
    <property type="protein sequence ID" value="MDQ0894647.1"/>
    <property type="molecule type" value="Genomic_DNA"/>
</dbReference>
<keyword evidence="4" id="KW-1185">Reference proteome</keyword>
<proteinExistence type="predicted"/>
<dbReference type="RefSeq" id="WP_307042053.1">
    <property type="nucleotide sequence ID" value="NZ_JAUSYY010000001.1"/>
</dbReference>
<dbReference type="Gene3D" id="3.10.350.10">
    <property type="entry name" value="LysM domain"/>
    <property type="match status" value="1"/>
</dbReference>
<dbReference type="InterPro" id="IPR018392">
    <property type="entry name" value="LysM"/>
</dbReference>
<evidence type="ECO:0000259" key="2">
    <source>
        <dbReference type="PROSITE" id="PS51782"/>
    </source>
</evidence>
<dbReference type="PROSITE" id="PS51782">
    <property type="entry name" value="LYSM"/>
    <property type="match status" value="1"/>
</dbReference>
<accession>A0ABU0R990</accession>
<dbReference type="Proteomes" id="UP001239083">
    <property type="component" value="Unassembled WGS sequence"/>
</dbReference>
<protein>
    <submittedName>
        <fullName evidence="3">Nucleoid-associated protein YgaU</fullName>
    </submittedName>
</protein>
<dbReference type="InterPro" id="IPR036779">
    <property type="entry name" value="LysM_dom_sf"/>
</dbReference>
<sequence length="253" mass="27200">MPITSTASDTTKLVHAAIEVHEPGEKPGKAGALLETIEFQLNPKELTVAKSAKWESKNQKKAESAPPASYQGPDPQKMTVEMYFDETRSHDGSVVARVEALLATTAPTAKSTSTKKPSAPWVVFKWGLFTGFTGYVKSVSAKYTLFSPDGTPLRAVCTVALEELASEQGKQNPTSGGLQPRNAHTLSEGDTLPAIAYREYGNAALWRSLAEVNGVDDPLRLRPGDTILIPAPDELADANGRELARKEVARALN</sequence>
<dbReference type="Pfam" id="PF19266">
    <property type="entry name" value="CIS_tube"/>
    <property type="match status" value="1"/>
</dbReference>
<name>A0ABU0R990_9MICO</name>
<feature type="region of interest" description="Disordered" evidence="1">
    <location>
        <begin position="50"/>
        <end position="76"/>
    </location>
</feature>
<dbReference type="InterPro" id="IPR045361">
    <property type="entry name" value="CIS_tube_prot_N"/>
</dbReference>
<feature type="compositionally biased region" description="Basic and acidic residues" evidence="1">
    <location>
        <begin position="52"/>
        <end position="63"/>
    </location>
</feature>
<feature type="compositionally biased region" description="Polar residues" evidence="1">
    <location>
        <begin position="168"/>
        <end position="185"/>
    </location>
</feature>
<dbReference type="Pfam" id="PF01476">
    <property type="entry name" value="LysM"/>
    <property type="match status" value="1"/>
</dbReference>
<dbReference type="CDD" id="cd00118">
    <property type="entry name" value="LysM"/>
    <property type="match status" value="1"/>
</dbReference>
<gene>
    <name evidence="3" type="ORF">QFZ26_002202</name>
</gene>
<feature type="domain" description="LysM" evidence="2">
    <location>
        <begin position="182"/>
        <end position="229"/>
    </location>
</feature>
<feature type="region of interest" description="Disordered" evidence="1">
    <location>
        <begin position="166"/>
        <end position="185"/>
    </location>
</feature>
<evidence type="ECO:0000313" key="3">
    <source>
        <dbReference type="EMBL" id="MDQ0894647.1"/>
    </source>
</evidence>
<comment type="caution">
    <text evidence="3">The sequence shown here is derived from an EMBL/GenBank/DDBJ whole genome shotgun (WGS) entry which is preliminary data.</text>
</comment>
<evidence type="ECO:0000256" key="1">
    <source>
        <dbReference type="SAM" id="MobiDB-lite"/>
    </source>
</evidence>
<organism evidence="3 4">
    <name type="scientific">Agromyces ramosus</name>
    <dbReference type="NCBI Taxonomy" id="33879"/>
    <lineage>
        <taxon>Bacteria</taxon>
        <taxon>Bacillati</taxon>
        <taxon>Actinomycetota</taxon>
        <taxon>Actinomycetes</taxon>
        <taxon>Micrococcales</taxon>
        <taxon>Microbacteriaceae</taxon>
        <taxon>Agromyces</taxon>
    </lineage>
</organism>
<evidence type="ECO:0000313" key="4">
    <source>
        <dbReference type="Proteomes" id="UP001239083"/>
    </source>
</evidence>
<reference evidence="3 4" key="1">
    <citation type="submission" date="2023-07" db="EMBL/GenBank/DDBJ databases">
        <title>Comparative genomics of wheat-associated soil bacteria to identify genetic determinants of phenazine resistance.</title>
        <authorList>
            <person name="Mouncey N."/>
        </authorList>
    </citation>
    <scope>NUCLEOTIDE SEQUENCE [LARGE SCALE GENOMIC DNA]</scope>
    <source>
        <strain evidence="3 4">V3I3</strain>
    </source>
</reference>